<feature type="transmembrane region" description="Helical" evidence="12">
    <location>
        <begin position="203"/>
        <end position="221"/>
    </location>
</feature>
<comment type="subcellular location">
    <subcellularLocation>
        <location evidence="1">Membrane</location>
        <topology evidence="1">Multi-pass membrane protein</topology>
    </subcellularLocation>
</comment>
<evidence type="ECO:0000256" key="10">
    <source>
        <dbReference type="ARBA" id="ARBA00023098"/>
    </source>
</evidence>
<dbReference type="InterPro" id="IPR012171">
    <property type="entry name" value="Fatty_acid_desaturase"/>
</dbReference>
<dbReference type="Pfam" id="PF00487">
    <property type="entry name" value="FA_desaturase"/>
    <property type="match status" value="1"/>
</dbReference>
<evidence type="ECO:0000256" key="9">
    <source>
        <dbReference type="ARBA" id="ARBA00023004"/>
    </source>
</evidence>
<evidence type="ECO:0000256" key="12">
    <source>
        <dbReference type="SAM" id="Phobius"/>
    </source>
</evidence>
<comment type="caution">
    <text evidence="14">The sequence shown here is derived from an EMBL/GenBank/DDBJ whole genome shotgun (WGS) entry which is preliminary data.</text>
</comment>
<organism evidence="14 15">
    <name type="scientific">Actinomadura vinacea</name>
    <dbReference type="NCBI Taxonomy" id="115336"/>
    <lineage>
        <taxon>Bacteria</taxon>
        <taxon>Bacillati</taxon>
        <taxon>Actinomycetota</taxon>
        <taxon>Actinomycetes</taxon>
        <taxon>Streptosporangiales</taxon>
        <taxon>Thermomonosporaceae</taxon>
        <taxon>Actinomadura</taxon>
    </lineage>
</organism>
<evidence type="ECO:0000256" key="11">
    <source>
        <dbReference type="ARBA" id="ARBA00023136"/>
    </source>
</evidence>
<feature type="domain" description="Fatty acid desaturase" evidence="13">
    <location>
        <begin position="53"/>
        <end position="320"/>
    </location>
</feature>
<keyword evidence="15" id="KW-1185">Reference proteome</keyword>
<dbReference type="PANTHER" id="PTHR19353">
    <property type="entry name" value="FATTY ACID DESATURASE 2"/>
    <property type="match status" value="1"/>
</dbReference>
<evidence type="ECO:0000256" key="5">
    <source>
        <dbReference type="ARBA" id="ARBA00022692"/>
    </source>
</evidence>
<evidence type="ECO:0000256" key="6">
    <source>
        <dbReference type="ARBA" id="ARBA00022723"/>
    </source>
</evidence>
<evidence type="ECO:0000256" key="7">
    <source>
        <dbReference type="ARBA" id="ARBA00022989"/>
    </source>
</evidence>
<comment type="similarity">
    <text evidence="3">Belongs to the fatty acid desaturase type 1 family.</text>
</comment>
<protein>
    <submittedName>
        <fullName evidence="14">Fatty acid desaturase</fullName>
    </submittedName>
</protein>
<keyword evidence="10" id="KW-0443">Lipid metabolism</keyword>
<evidence type="ECO:0000313" key="15">
    <source>
        <dbReference type="Proteomes" id="UP001501231"/>
    </source>
</evidence>
<accession>A0ABN3K4Y8</accession>
<keyword evidence="7 12" id="KW-1133">Transmembrane helix</keyword>
<evidence type="ECO:0000256" key="1">
    <source>
        <dbReference type="ARBA" id="ARBA00004141"/>
    </source>
</evidence>
<keyword evidence="5 12" id="KW-0812">Transmembrane</keyword>
<dbReference type="RefSeq" id="WP_344596246.1">
    <property type="nucleotide sequence ID" value="NZ_BAAARW010000037.1"/>
</dbReference>
<proteinExistence type="inferred from homology"/>
<feature type="transmembrane region" description="Helical" evidence="12">
    <location>
        <begin position="22"/>
        <end position="42"/>
    </location>
</feature>
<dbReference type="CDD" id="cd01060">
    <property type="entry name" value="Membrane-FADS-like"/>
    <property type="match status" value="1"/>
</dbReference>
<evidence type="ECO:0000256" key="3">
    <source>
        <dbReference type="ARBA" id="ARBA00009295"/>
    </source>
</evidence>
<sequence length="357" mass="39559">MTGEFSVQRAHALVSDLFTPRLGVYWGDLLASFTVCAAAFWAAGPAGYATPLGVLLSAVSTLAAYRCAAFIHELAHLRGKRALRRFRRAWNLLVGTPLLMPAFTFDAHVNHHNVRSYGTSRDPEYRPLDRLSRRQALAFLGSSFVLPLLAPIRFGLLTPLSLVNARLRRHLYTHFTTLKIDLDYAGAAPADRRQARAWLVQEAGCMLWVVLAAALLLSGTVPAERAVQAYAVHSALLLINAVRTLLSHRWSGDEEPMSLVDQMMDSINHPRRPLLTGLWAPLGLRLHALHHLFPGMPYHSLPEAHRRLSAALPPDSAYHRTASDGLTASVAALWKETGRVRRPARGRRTAPRPLIRS</sequence>
<comment type="pathway">
    <text evidence="2">Lipid metabolism.</text>
</comment>
<dbReference type="EMBL" id="BAAARW010000037">
    <property type="protein sequence ID" value="GAA2449595.1"/>
    <property type="molecule type" value="Genomic_DNA"/>
</dbReference>
<keyword evidence="11 12" id="KW-0472">Membrane</keyword>
<evidence type="ECO:0000256" key="2">
    <source>
        <dbReference type="ARBA" id="ARBA00005189"/>
    </source>
</evidence>
<evidence type="ECO:0000313" key="14">
    <source>
        <dbReference type="EMBL" id="GAA2449595.1"/>
    </source>
</evidence>
<reference evidence="14 15" key="1">
    <citation type="journal article" date="2019" name="Int. J. Syst. Evol. Microbiol.">
        <title>The Global Catalogue of Microorganisms (GCM) 10K type strain sequencing project: providing services to taxonomists for standard genome sequencing and annotation.</title>
        <authorList>
            <consortium name="The Broad Institute Genomics Platform"/>
            <consortium name="The Broad Institute Genome Sequencing Center for Infectious Disease"/>
            <person name="Wu L."/>
            <person name="Ma J."/>
        </authorList>
    </citation>
    <scope>NUCLEOTIDE SEQUENCE [LARGE SCALE GENOMIC DNA]</scope>
    <source>
        <strain evidence="14 15">JCM 3325</strain>
    </source>
</reference>
<keyword evidence="8" id="KW-0560">Oxidoreductase</keyword>
<dbReference type="PANTHER" id="PTHR19353:SF30">
    <property type="entry name" value="DELTA 8-(E)-SPHINGOLIPID DESATURASE"/>
    <property type="match status" value="1"/>
</dbReference>
<evidence type="ECO:0000256" key="4">
    <source>
        <dbReference type="ARBA" id="ARBA00022617"/>
    </source>
</evidence>
<evidence type="ECO:0000259" key="13">
    <source>
        <dbReference type="Pfam" id="PF00487"/>
    </source>
</evidence>
<dbReference type="InterPro" id="IPR005804">
    <property type="entry name" value="FA_desaturase_dom"/>
</dbReference>
<evidence type="ECO:0000256" key="8">
    <source>
        <dbReference type="ARBA" id="ARBA00023002"/>
    </source>
</evidence>
<feature type="transmembrane region" description="Helical" evidence="12">
    <location>
        <begin position="48"/>
        <end position="68"/>
    </location>
</feature>
<keyword evidence="4" id="KW-0349">Heme</keyword>
<name>A0ABN3K4Y8_9ACTN</name>
<gene>
    <name evidence="14" type="ORF">GCM10010191_79100</name>
</gene>
<keyword evidence="6" id="KW-0479">Metal-binding</keyword>
<keyword evidence="9" id="KW-0408">Iron</keyword>
<feature type="transmembrane region" description="Helical" evidence="12">
    <location>
        <begin position="136"/>
        <end position="163"/>
    </location>
</feature>
<feature type="transmembrane region" description="Helical" evidence="12">
    <location>
        <begin position="89"/>
        <end position="109"/>
    </location>
</feature>
<dbReference type="Proteomes" id="UP001501231">
    <property type="component" value="Unassembled WGS sequence"/>
</dbReference>